<dbReference type="AlphaFoldDB" id="Q0HXY2"/>
<dbReference type="HOGENOM" id="CLU_2182161_0_0_6"/>
<accession>Q0HXY2</accession>
<dbReference type="EMBL" id="CP000444">
    <property type="protein sequence ID" value="ABI42023.1"/>
    <property type="molecule type" value="Genomic_DNA"/>
</dbReference>
<proteinExistence type="predicted"/>
<name>Q0HXY2_SHESR</name>
<gene>
    <name evidence="1" type="ordered locus">Shewmr7_1024</name>
</gene>
<sequence length="109" mass="12403">MSGIVERNLHRSIAASIIEVEKETGIPASELAELMNDEYGYVPKEEKVEVEKLKRQMELDVAAEKHARESKLKVNKQAVVRTILDREMGKLANKFRDEELDTDQAPVKP</sequence>
<dbReference type="KEGG" id="shm:Shewmr7_1024"/>
<reference evidence="1" key="1">
    <citation type="submission" date="2006-08" db="EMBL/GenBank/DDBJ databases">
        <title>Complete sequence of Chromosome1 of Shewanella sp. MR-7.</title>
        <authorList>
            <consortium name="US DOE Joint Genome Institute"/>
            <person name="Copeland A."/>
            <person name="Lucas S."/>
            <person name="Lapidus A."/>
            <person name="Barry K."/>
            <person name="Detter J.C."/>
            <person name="Glavina del Rio T."/>
            <person name="Hammon N."/>
            <person name="Israni S."/>
            <person name="Dalin E."/>
            <person name="Tice H."/>
            <person name="Pitluck S."/>
            <person name="Kiss H."/>
            <person name="Brettin T."/>
            <person name="Bruce D."/>
            <person name="Han C."/>
            <person name="Tapia R."/>
            <person name="Gilna P."/>
            <person name="Schmutz J."/>
            <person name="Larimer F."/>
            <person name="Land M."/>
            <person name="Hauser L."/>
            <person name="Kyrpides N."/>
            <person name="Mikhailova N."/>
            <person name="Nealson K."/>
            <person name="Konstantinidis K."/>
            <person name="Klappenbach J."/>
            <person name="Tiedje J."/>
            <person name="Richardson P."/>
        </authorList>
    </citation>
    <scope>NUCLEOTIDE SEQUENCE</scope>
    <source>
        <strain evidence="1">MR-7</strain>
    </source>
</reference>
<protein>
    <submittedName>
        <fullName evidence="1">Uncharacterized protein</fullName>
    </submittedName>
</protein>
<evidence type="ECO:0000313" key="1">
    <source>
        <dbReference type="EMBL" id="ABI42023.1"/>
    </source>
</evidence>
<organism evidence="1">
    <name type="scientific">Shewanella sp. (strain MR-7)</name>
    <dbReference type="NCBI Taxonomy" id="60481"/>
    <lineage>
        <taxon>Bacteria</taxon>
        <taxon>Pseudomonadati</taxon>
        <taxon>Pseudomonadota</taxon>
        <taxon>Gammaproteobacteria</taxon>
        <taxon>Alteromonadales</taxon>
        <taxon>Shewanellaceae</taxon>
        <taxon>Shewanella</taxon>
    </lineage>
</organism>